<sequence length="550" mass="60831">MLNQAEAKVERGNVVLVGFESSGKSALFRGLTGYDTGEESNFRGSTIFARRGTWTSEYDVVDLPGIRLRDDSQTTQLALAEILESDAIILVVRGTHAQVELPLLLETVNFDRKRVMLLLTFEDKATHGLQMVADSYSERLGIPVMIADTRNLPPIRKGMLLRAFEQAKPIVRKPVLLETPDLLASKPQQTWFEHPIWGRPLAILTTLLVFAVPVMLAFLLSQWLQPIVDNNLIEPIKELLVNTPAMLQTMLIGNYGMITLGWYSFLWAFPVVLLLGISIASLEESGVKDRITDALDGWLRYVGLTGRDLVPVLSGYGCNVVAVFQSRVCSACTRKSCVSLITFGSACSYQIGASLSIFGTAGHAGLFVPYLFLLFVIGAVHTRIWNRKQGPLPTPLYTNKTFLQKPSIRAIFWRVRAVTKQFLFQAMPIFLLICLVSTLLELTGTMQQLTAWAGPVLHIFHLPAEAAGGIIFSILRKDGLLTLNQDEGAFLQSLDADQIFVLVYLASTLTACLVTLWTVRKELGWRFASSLAGKQVLTSALSALCLAWLI</sequence>
<organism evidence="4 5">
    <name type="scientific">Paenibacillus whitsoniae</name>
    <dbReference type="NCBI Taxonomy" id="2496558"/>
    <lineage>
        <taxon>Bacteria</taxon>
        <taxon>Bacillati</taxon>
        <taxon>Bacillota</taxon>
        <taxon>Bacilli</taxon>
        <taxon>Bacillales</taxon>
        <taxon>Paenibacillaceae</taxon>
        <taxon>Paenibacillus</taxon>
    </lineage>
</organism>
<dbReference type="AlphaFoldDB" id="A0A3S0A6W0"/>
<dbReference type="PANTHER" id="PTHR43185:SF1">
    <property type="entry name" value="FE(2+) TRANSPORTER FEOB"/>
    <property type="match status" value="1"/>
</dbReference>
<dbReference type="InterPro" id="IPR050860">
    <property type="entry name" value="FeoB_GTPase"/>
</dbReference>
<keyword evidence="5" id="KW-1185">Reference proteome</keyword>
<dbReference type="EMBL" id="RXHU01000014">
    <property type="protein sequence ID" value="RTE11015.1"/>
    <property type="molecule type" value="Genomic_DNA"/>
</dbReference>
<reference evidence="4 5" key="1">
    <citation type="submission" date="2018-12" db="EMBL/GenBank/DDBJ databases">
        <title>Bacillus ochoae sp. nov., Paenibacillus whitsoniae sp. nov., Paenibacillus spiritus sp. nov. Isolated from the Mars Exploration Rover during spacecraft assembly.</title>
        <authorList>
            <person name="Seuylemezian A."/>
            <person name="Vaishampayan P."/>
        </authorList>
    </citation>
    <scope>NUCLEOTIDE SEQUENCE [LARGE SCALE GENOMIC DNA]</scope>
    <source>
        <strain evidence="4 5">MER 54</strain>
    </source>
</reference>
<feature type="domain" description="FeoB-type G" evidence="2">
    <location>
        <begin position="13"/>
        <end position="149"/>
    </location>
</feature>
<dbReference type="InterPro" id="IPR030389">
    <property type="entry name" value="G_FEOB_dom"/>
</dbReference>
<dbReference type="Pfam" id="PF02421">
    <property type="entry name" value="FeoB_N"/>
    <property type="match status" value="1"/>
</dbReference>
<feature type="transmembrane region" description="Helical" evidence="1">
    <location>
        <begin position="201"/>
        <end position="224"/>
    </location>
</feature>
<feature type="transmembrane region" description="Helical" evidence="1">
    <location>
        <begin position="337"/>
        <end position="358"/>
    </location>
</feature>
<evidence type="ECO:0000313" key="5">
    <source>
        <dbReference type="Proteomes" id="UP000276128"/>
    </source>
</evidence>
<dbReference type="SUPFAM" id="SSF52540">
    <property type="entry name" value="P-loop containing nucleoside triphosphate hydrolases"/>
    <property type="match status" value="1"/>
</dbReference>
<dbReference type="Gene3D" id="3.40.50.300">
    <property type="entry name" value="P-loop containing nucleotide triphosphate hydrolases"/>
    <property type="match status" value="1"/>
</dbReference>
<dbReference type="InterPro" id="IPR027417">
    <property type="entry name" value="P-loop_NTPase"/>
</dbReference>
<feature type="transmembrane region" description="Helical" evidence="1">
    <location>
        <begin position="422"/>
        <end position="440"/>
    </location>
</feature>
<evidence type="ECO:0000313" key="4">
    <source>
        <dbReference type="EMBL" id="RTE11015.1"/>
    </source>
</evidence>
<gene>
    <name evidence="4" type="ORF">EJQ19_04600</name>
</gene>
<dbReference type="GO" id="GO:0015093">
    <property type="term" value="F:ferrous iron transmembrane transporter activity"/>
    <property type="evidence" value="ECO:0007669"/>
    <property type="project" value="TreeGrafter"/>
</dbReference>
<evidence type="ECO:0000256" key="1">
    <source>
        <dbReference type="SAM" id="Phobius"/>
    </source>
</evidence>
<dbReference type="Proteomes" id="UP000276128">
    <property type="component" value="Unassembled WGS sequence"/>
</dbReference>
<feature type="domain" description="Nucleoside transporter/FeoB GTPase Gate" evidence="3">
    <location>
        <begin position="423"/>
        <end position="525"/>
    </location>
</feature>
<protein>
    <submittedName>
        <fullName evidence="4">Ferrous iron transporter B</fullName>
    </submittedName>
</protein>
<evidence type="ECO:0000259" key="2">
    <source>
        <dbReference type="Pfam" id="PF02421"/>
    </source>
</evidence>
<comment type="caution">
    <text evidence="4">The sequence shown here is derived from an EMBL/GenBank/DDBJ whole genome shotgun (WGS) entry which is preliminary data.</text>
</comment>
<keyword evidence="1" id="KW-1133">Transmembrane helix</keyword>
<evidence type="ECO:0000259" key="3">
    <source>
        <dbReference type="Pfam" id="PF07670"/>
    </source>
</evidence>
<proteinExistence type="predicted"/>
<dbReference type="Pfam" id="PF07670">
    <property type="entry name" value="Gate"/>
    <property type="match status" value="2"/>
</dbReference>
<keyword evidence="1" id="KW-0812">Transmembrane</keyword>
<dbReference type="InterPro" id="IPR011642">
    <property type="entry name" value="Gate_dom"/>
</dbReference>
<dbReference type="GO" id="GO:0005525">
    <property type="term" value="F:GTP binding"/>
    <property type="evidence" value="ECO:0007669"/>
    <property type="project" value="InterPro"/>
</dbReference>
<keyword evidence="1" id="KW-0472">Membrane</keyword>
<dbReference type="PANTHER" id="PTHR43185">
    <property type="entry name" value="FERROUS IRON TRANSPORT PROTEIN B"/>
    <property type="match status" value="1"/>
</dbReference>
<dbReference type="RefSeq" id="WP_126140015.1">
    <property type="nucleotide sequence ID" value="NZ_RXHU01000014.1"/>
</dbReference>
<feature type="domain" description="Nucleoside transporter/FeoB GTPase Gate" evidence="3">
    <location>
        <begin position="265"/>
        <end position="360"/>
    </location>
</feature>
<feature type="transmembrane region" description="Helical" evidence="1">
    <location>
        <begin position="260"/>
        <end position="282"/>
    </location>
</feature>
<dbReference type="OrthoDB" id="9809127at2"/>
<accession>A0A3S0A6W0</accession>
<name>A0A3S0A6W0_9BACL</name>
<dbReference type="GO" id="GO:0005886">
    <property type="term" value="C:plasma membrane"/>
    <property type="evidence" value="ECO:0007669"/>
    <property type="project" value="TreeGrafter"/>
</dbReference>
<feature type="transmembrane region" description="Helical" evidence="1">
    <location>
        <begin position="499"/>
        <end position="519"/>
    </location>
</feature>
<feature type="transmembrane region" description="Helical" evidence="1">
    <location>
        <begin position="364"/>
        <end position="382"/>
    </location>
</feature>